<keyword evidence="4" id="KW-1185">Reference proteome</keyword>
<protein>
    <submittedName>
        <fullName evidence="3">Isochorismatase family protein</fullName>
    </submittedName>
</protein>
<dbReference type="EMBL" id="JAWDID010000061">
    <property type="protein sequence ID" value="MDU0343200.1"/>
    <property type="molecule type" value="Genomic_DNA"/>
</dbReference>
<keyword evidence="1" id="KW-0378">Hydrolase</keyword>
<dbReference type="PANTHER" id="PTHR43540:SF1">
    <property type="entry name" value="ISOCHORISMATASE HYDROLASE"/>
    <property type="match status" value="1"/>
</dbReference>
<sequence>MSFEAGGYGEIGIGWGKRPAVIVVDFQLAFTDPAYPLGQSSHIHAAVERTSALLAFARANSVPVATCRTAWCGEKDMILWKASAVRDGMFHGDRPTEMDPRIHDAAYDVNFVKAAPSIFFGTPLVSYLNKAQVDTVIVTGCTTSGCVRASIIDCFSYGFRTIVPEDCVGDMGLEAHRANLLDVGRRYADVVDAETCMAEIRKLTAS</sequence>
<evidence type="ECO:0000259" key="2">
    <source>
        <dbReference type="Pfam" id="PF00857"/>
    </source>
</evidence>
<dbReference type="InterPro" id="IPR036380">
    <property type="entry name" value="Isochorismatase-like_sf"/>
</dbReference>
<dbReference type="Proteomes" id="UP001254257">
    <property type="component" value="Unassembled WGS sequence"/>
</dbReference>
<accession>A0ABU3SFP4</accession>
<gene>
    <name evidence="3" type="ORF">RKE40_25175</name>
</gene>
<dbReference type="RefSeq" id="WP_316020939.1">
    <property type="nucleotide sequence ID" value="NZ_JAWDID010000061.1"/>
</dbReference>
<name>A0ABU3SFP4_9HYPH</name>
<comment type="caution">
    <text evidence="3">The sequence shown here is derived from an EMBL/GenBank/DDBJ whole genome shotgun (WGS) entry which is preliminary data.</text>
</comment>
<proteinExistence type="predicted"/>
<evidence type="ECO:0000256" key="1">
    <source>
        <dbReference type="ARBA" id="ARBA00022801"/>
    </source>
</evidence>
<dbReference type="InterPro" id="IPR000868">
    <property type="entry name" value="Isochorismatase-like_dom"/>
</dbReference>
<evidence type="ECO:0000313" key="3">
    <source>
        <dbReference type="EMBL" id="MDU0343200.1"/>
    </source>
</evidence>
<reference evidence="3 4" key="1">
    <citation type="submission" date="2023-09" db="EMBL/GenBank/DDBJ databases">
        <title>Whole genome shotgun sequencing (WGS) of Bosea sp. ZW T0_25, isolated from stored onions (Allium cepa).</title>
        <authorList>
            <person name="Stoll D.A."/>
            <person name="Huch M."/>
        </authorList>
    </citation>
    <scope>NUCLEOTIDE SEQUENCE [LARGE SCALE GENOMIC DNA]</scope>
    <source>
        <strain evidence="3 4">ZW T0_25</strain>
    </source>
</reference>
<feature type="domain" description="Isochorismatase-like" evidence="2">
    <location>
        <begin position="20"/>
        <end position="194"/>
    </location>
</feature>
<dbReference type="Pfam" id="PF00857">
    <property type="entry name" value="Isochorismatase"/>
    <property type="match status" value="1"/>
</dbReference>
<dbReference type="InterPro" id="IPR050272">
    <property type="entry name" value="Isochorismatase-like_hydrls"/>
</dbReference>
<organism evidence="3 4">
    <name type="scientific">Bosea rubneri</name>
    <dbReference type="NCBI Taxonomy" id="3075434"/>
    <lineage>
        <taxon>Bacteria</taxon>
        <taxon>Pseudomonadati</taxon>
        <taxon>Pseudomonadota</taxon>
        <taxon>Alphaproteobacteria</taxon>
        <taxon>Hyphomicrobiales</taxon>
        <taxon>Boseaceae</taxon>
        <taxon>Bosea</taxon>
    </lineage>
</organism>
<evidence type="ECO:0000313" key="4">
    <source>
        <dbReference type="Proteomes" id="UP001254257"/>
    </source>
</evidence>
<dbReference type="Gene3D" id="3.40.50.850">
    <property type="entry name" value="Isochorismatase-like"/>
    <property type="match status" value="1"/>
</dbReference>
<dbReference type="SUPFAM" id="SSF52499">
    <property type="entry name" value="Isochorismatase-like hydrolases"/>
    <property type="match status" value="1"/>
</dbReference>
<dbReference type="PANTHER" id="PTHR43540">
    <property type="entry name" value="PEROXYUREIDOACRYLATE/UREIDOACRYLATE AMIDOHYDROLASE-RELATED"/>
    <property type="match status" value="1"/>
</dbReference>